<dbReference type="Gene3D" id="1.25.40.20">
    <property type="entry name" value="Ankyrin repeat-containing domain"/>
    <property type="match status" value="1"/>
</dbReference>
<organism evidence="2 3">
    <name type="scientific">Glossina brevipalpis</name>
    <dbReference type="NCBI Taxonomy" id="37001"/>
    <lineage>
        <taxon>Eukaryota</taxon>
        <taxon>Metazoa</taxon>
        <taxon>Ecdysozoa</taxon>
        <taxon>Arthropoda</taxon>
        <taxon>Hexapoda</taxon>
        <taxon>Insecta</taxon>
        <taxon>Pterygota</taxon>
        <taxon>Neoptera</taxon>
        <taxon>Endopterygota</taxon>
        <taxon>Diptera</taxon>
        <taxon>Brachycera</taxon>
        <taxon>Muscomorpha</taxon>
        <taxon>Hippoboscoidea</taxon>
        <taxon>Glossinidae</taxon>
        <taxon>Glossina</taxon>
    </lineage>
</organism>
<keyword evidence="3" id="KW-1185">Reference proteome</keyword>
<dbReference type="PANTHER" id="PTHR24183">
    <property type="entry name" value="FIBRONECTIN TYPE 3 AND ANKYRIN REPEAT DOMAINS PROTEIN 1"/>
    <property type="match status" value="1"/>
</dbReference>
<dbReference type="InterPro" id="IPR002110">
    <property type="entry name" value="Ankyrin_rpt"/>
</dbReference>
<dbReference type="STRING" id="37001.A0A1A9W6X5"/>
<dbReference type="SMART" id="SM00248">
    <property type="entry name" value="ANK"/>
    <property type="match status" value="2"/>
</dbReference>
<reference evidence="2" key="2">
    <citation type="submission" date="2020-05" db="UniProtKB">
        <authorList>
            <consortium name="EnsemblMetazoa"/>
        </authorList>
    </citation>
    <scope>IDENTIFICATION</scope>
    <source>
        <strain evidence="2">IAEA</strain>
    </source>
</reference>
<dbReference type="PROSITE" id="PS50297">
    <property type="entry name" value="ANK_REP_REGION"/>
    <property type="match status" value="1"/>
</dbReference>
<feature type="repeat" description="ANK" evidence="1">
    <location>
        <begin position="38"/>
        <end position="70"/>
    </location>
</feature>
<keyword evidence="1" id="KW-0040">ANK repeat</keyword>
<protein>
    <submittedName>
        <fullName evidence="2">Uncharacterized protein</fullName>
    </submittedName>
</protein>
<evidence type="ECO:0000256" key="1">
    <source>
        <dbReference type="PROSITE-ProRule" id="PRU00023"/>
    </source>
</evidence>
<name>A0A1A9W6X5_9MUSC</name>
<dbReference type="Proteomes" id="UP000091820">
    <property type="component" value="Unassembled WGS sequence"/>
</dbReference>
<dbReference type="EnsemblMetazoa" id="GBRI008379-RA">
    <property type="protein sequence ID" value="GBRI008379-PA"/>
    <property type="gene ID" value="GBRI008379"/>
</dbReference>
<dbReference type="PROSITE" id="PS50088">
    <property type="entry name" value="ANK_REPEAT"/>
    <property type="match status" value="1"/>
</dbReference>
<evidence type="ECO:0000313" key="3">
    <source>
        <dbReference type="Proteomes" id="UP000091820"/>
    </source>
</evidence>
<dbReference type="Pfam" id="PF12796">
    <property type="entry name" value="Ank_2"/>
    <property type="match status" value="1"/>
</dbReference>
<evidence type="ECO:0000313" key="2">
    <source>
        <dbReference type="EnsemblMetazoa" id="GBRI008379-PA"/>
    </source>
</evidence>
<dbReference type="GO" id="GO:0005634">
    <property type="term" value="C:nucleus"/>
    <property type="evidence" value="ECO:0007669"/>
    <property type="project" value="TreeGrafter"/>
</dbReference>
<reference evidence="3" key="1">
    <citation type="submission" date="2014-03" db="EMBL/GenBank/DDBJ databases">
        <authorList>
            <person name="Aksoy S."/>
            <person name="Warren W."/>
            <person name="Wilson R.K."/>
        </authorList>
    </citation>
    <scope>NUCLEOTIDE SEQUENCE [LARGE SCALE GENOMIC DNA]</scope>
    <source>
        <strain evidence="3">IAEA</strain>
    </source>
</reference>
<dbReference type="GO" id="GO:0042981">
    <property type="term" value="P:regulation of apoptotic process"/>
    <property type="evidence" value="ECO:0007669"/>
    <property type="project" value="TreeGrafter"/>
</dbReference>
<proteinExistence type="predicted"/>
<dbReference type="VEuPathDB" id="VectorBase:GBRI008379"/>
<dbReference type="AlphaFoldDB" id="A0A1A9W6X5"/>
<dbReference type="InterPro" id="IPR036770">
    <property type="entry name" value="Ankyrin_rpt-contain_sf"/>
</dbReference>
<dbReference type="SUPFAM" id="SSF48403">
    <property type="entry name" value="Ankyrin repeat"/>
    <property type="match status" value="1"/>
</dbReference>
<dbReference type="PANTHER" id="PTHR24183:SF1">
    <property type="entry name" value="FIBRONECTIN TYPE 3 AND ANKYRIN REPEAT DOMAINS PROTEIN 1"/>
    <property type="match status" value="1"/>
</dbReference>
<accession>A0A1A9W6X5</accession>
<sequence length="146" mass="16789">MSRLTALECVGLNDLCTLDIICKTSNDRKRELEQQDFYGNTALLKACYSGKLKMVSTLLRFGADVKAVNYYGQNALTLATYANNLDLIKELLRWCPYKEFNKSTLTPAICVATMFGYWTIQKFYIELDPYHFEDIQTAHVLFTKTK</sequence>